<dbReference type="GO" id="GO:0008483">
    <property type="term" value="F:transaminase activity"/>
    <property type="evidence" value="ECO:0007669"/>
    <property type="project" value="UniProtKB-KW"/>
</dbReference>
<keyword evidence="5" id="KW-0804">Transcription</keyword>
<dbReference type="Pfam" id="PF00392">
    <property type="entry name" value="GntR"/>
    <property type="match status" value="1"/>
</dbReference>
<evidence type="ECO:0000256" key="4">
    <source>
        <dbReference type="ARBA" id="ARBA00023125"/>
    </source>
</evidence>
<dbReference type="InterPro" id="IPR000524">
    <property type="entry name" value="Tscrpt_reg_HTH_GntR"/>
</dbReference>
<keyword evidence="8" id="KW-1185">Reference proteome</keyword>
<dbReference type="Pfam" id="PF00155">
    <property type="entry name" value="Aminotran_1_2"/>
    <property type="match status" value="1"/>
</dbReference>
<dbReference type="CDD" id="cd00609">
    <property type="entry name" value="AAT_like"/>
    <property type="match status" value="1"/>
</dbReference>
<organism evidence="7 8">
    <name type="scientific">Vibrio viridaestus</name>
    <dbReference type="NCBI Taxonomy" id="2487322"/>
    <lineage>
        <taxon>Bacteria</taxon>
        <taxon>Pseudomonadati</taxon>
        <taxon>Pseudomonadota</taxon>
        <taxon>Gammaproteobacteria</taxon>
        <taxon>Vibrionales</taxon>
        <taxon>Vibrionaceae</taxon>
        <taxon>Vibrio</taxon>
    </lineage>
</organism>
<protein>
    <submittedName>
        <fullName evidence="7">PLP-dependent aminotransferase family protein</fullName>
    </submittedName>
</protein>
<dbReference type="Gene3D" id="3.40.640.10">
    <property type="entry name" value="Type I PLP-dependent aspartate aminotransferase-like (Major domain)"/>
    <property type="match status" value="1"/>
</dbReference>
<dbReference type="Proteomes" id="UP000281112">
    <property type="component" value="Unassembled WGS sequence"/>
</dbReference>
<evidence type="ECO:0000256" key="1">
    <source>
        <dbReference type="ARBA" id="ARBA00005384"/>
    </source>
</evidence>
<dbReference type="InterPro" id="IPR015421">
    <property type="entry name" value="PyrdxlP-dep_Trfase_major"/>
</dbReference>
<dbReference type="EMBL" id="RJVQ01000003">
    <property type="protein sequence ID" value="RQW63329.1"/>
    <property type="molecule type" value="Genomic_DNA"/>
</dbReference>
<evidence type="ECO:0000313" key="7">
    <source>
        <dbReference type="EMBL" id="RQW63329.1"/>
    </source>
</evidence>
<keyword evidence="2" id="KW-0663">Pyridoxal phosphate</keyword>
<dbReference type="OrthoDB" id="9808770at2"/>
<accession>A0A3N9TGM6</accession>
<reference evidence="7 8" key="1">
    <citation type="submission" date="2018-11" db="EMBL/GenBank/DDBJ databases">
        <title>Vibrio LJC006 sp. nov., isolated from seawater during the bloom of the enteromorpha.</title>
        <authorList>
            <person name="Liang J."/>
        </authorList>
    </citation>
    <scope>NUCLEOTIDE SEQUENCE [LARGE SCALE GENOMIC DNA]</scope>
    <source>
        <strain evidence="7 8">LJC006</strain>
    </source>
</reference>
<dbReference type="InterPro" id="IPR036390">
    <property type="entry name" value="WH_DNA-bd_sf"/>
</dbReference>
<comment type="caution">
    <text evidence="7">The sequence shown here is derived from an EMBL/GenBank/DDBJ whole genome shotgun (WGS) entry which is preliminary data.</text>
</comment>
<evidence type="ECO:0000259" key="6">
    <source>
        <dbReference type="PROSITE" id="PS50949"/>
    </source>
</evidence>
<dbReference type="PANTHER" id="PTHR46577:SF1">
    <property type="entry name" value="HTH-TYPE TRANSCRIPTIONAL REGULATORY PROTEIN GABR"/>
    <property type="match status" value="1"/>
</dbReference>
<keyword evidence="3" id="KW-0805">Transcription regulation</keyword>
<name>A0A3N9TGM6_9VIBR</name>
<dbReference type="InterPro" id="IPR051446">
    <property type="entry name" value="HTH_trans_reg/aminotransferase"/>
</dbReference>
<gene>
    <name evidence="7" type="ORF">EES38_08735</name>
</gene>
<dbReference type="SMART" id="SM00345">
    <property type="entry name" value="HTH_GNTR"/>
    <property type="match status" value="1"/>
</dbReference>
<keyword evidence="4" id="KW-0238">DNA-binding</keyword>
<dbReference type="InterPro" id="IPR036388">
    <property type="entry name" value="WH-like_DNA-bd_sf"/>
</dbReference>
<evidence type="ECO:0000256" key="5">
    <source>
        <dbReference type="ARBA" id="ARBA00023163"/>
    </source>
</evidence>
<evidence type="ECO:0000256" key="3">
    <source>
        <dbReference type="ARBA" id="ARBA00023015"/>
    </source>
</evidence>
<dbReference type="PROSITE" id="PS50949">
    <property type="entry name" value="HTH_GNTR"/>
    <property type="match status" value="1"/>
</dbReference>
<evidence type="ECO:0000313" key="8">
    <source>
        <dbReference type="Proteomes" id="UP000281112"/>
    </source>
</evidence>
<dbReference type="GO" id="GO:0030170">
    <property type="term" value="F:pyridoxal phosphate binding"/>
    <property type="evidence" value="ECO:0007669"/>
    <property type="project" value="InterPro"/>
</dbReference>
<dbReference type="InterPro" id="IPR004839">
    <property type="entry name" value="Aminotransferase_I/II_large"/>
</dbReference>
<keyword evidence="7" id="KW-0032">Aminotransferase</keyword>
<keyword evidence="7" id="KW-0808">Transferase</keyword>
<dbReference type="GO" id="GO:0003700">
    <property type="term" value="F:DNA-binding transcription factor activity"/>
    <property type="evidence" value="ECO:0007669"/>
    <property type="project" value="InterPro"/>
</dbReference>
<dbReference type="SUPFAM" id="SSF53383">
    <property type="entry name" value="PLP-dependent transferases"/>
    <property type="match status" value="1"/>
</dbReference>
<dbReference type="SUPFAM" id="SSF46785">
    <property type="entry name" value="Winged helix' DNA-binding domain"/>
    <property type="match status" value="1"/>
</dbReference>
<comment type="similarity">
    <text evidence="1">In the C-terminal section; belongs to the class-I pyridoxal-phosphate-dependent aminotransferase family.</text>
</comment>
<proteinExistence type="inferred from homology"/>
<dbReference type="Gene3D" id="1.10.10.10">
    <property type="entry name" value="Winged helix-like DNA-binding domain superfamily/Winged helix DNA-binding domain"/>
    <property type="match status" value="1"/>
</dbReference>
<dbReference type="InterPro" id="IPR015424">
    <property type="entry name" value="PyrdxlP-dep_Trfase"/>
</dbReference>
<evidence type="ECO:0000256" key="2">
    <source>
        <dbReference type="ARBA" id="ARBA00022898"/>
    </source>
</evidence>
<dbReference type="GO" id="GO:0003677">
    <property type="term" value="F:DNA binding"/>
    <property type="evidence" value="ECO:0007669"/>
    <property type="project" value="UniProtKB-KW"/>
</dbReference>
<feature type="domain" description="HTH gntR-type" evidence="6">
    <location>
        <begin position="15"/>
        <end position="82"/>
    </location>
</feature>
<dbReference type="CDD" id="cd07377">
    <property type="entry name" value="WHTH_GntR"/>
    <property type="match status" value="1"/>
</dbReference>
<dbReference type="PANTHER" id="PTHR46577">
    <property type="entry name" value="HTH-TYPE TRANSCRIPTIONAL REGULATORY PROTEIN GABR"/>
    <property type="match status" value="1"/>
</dbReference>
<dbReference type="RefSeq" id="WP_124936795.1">
    <property type="nucleotide sequence ID" value="NZ_RJVQ01000003.1"/>
</dbReference>
<sequence length="508" mass="57657">MKNDHLIHIEFSPDRSLQEQIREHLIAKINQGVFGTKALPSCRKLAQMLNVSRNTIVLVYEKLVDEGFLISQQRSGFFANPDSYSESFSVDPKTNQTSDESALKWAKKFKVDFSEQRNIKKTPNWQSYPYPFLFGQPEDTLFPSNHWRECVRLAQRKTIIRDWISDHIDCDDRLLIKQLQTSVLSKRGISAHEDEILVTIGTQNSLFLLAQLLTNTGTVVGIEDPGYPDARNIFSTFGAKVLPLPIDSQGIELNNNLALCDYIYTTPSHQVPTNVTMSMERRTALLDCAKRNNLVIIEDDYDSEINLNSKPSPSLKSMDSEGNVIYVGSLSKSLSPGLRIGFMVADRALIDEARKLRRLMYRHPPANNQRTSALFISLGYYDSYLTRIRRSYTEKWTVLRQALERHLPQCITSQTLGGSAFWLKLPEGISSNEVVKKAMEIGVLVEDGDLHFHQPENNANHYLRLGFSGISIENIEPGIMMLARVIRQQLPQQQPKIGTTVKQKLSSV</sequence>
<dbReference type="AlphaFoldDB" id="A0A3N9TGM6"/>